<keyword evidence="4" id="KW-0393">Immunoglobulin domain</keyword>
<dbReference type="InterPro" id="IPR003599">
    <property type="entry name" value="Ig_sub"/>
</dbReference>
<dbReference type="Pfam" id="PF13895">
    <property type="entry name" value="Ig_2"/>
    <property type="match status" value="1"/>
</dbReference>
<keyword evidence="2" id="KW-1015">Disulfide bond</keyword>
<evidence type="ECO:0000256" key="3">
    <source>
        <dbReference type="ARBA" id="ARBA00023180"/>
    </source>
</evidence>
<organism evidence="7 8">
    <name type="scientific">Collichthys lucidus</name>
    <name type="common">Big head croaker</name>
    <name type="synonym">Sciaena lucida</name>
    <dbReference type="NCBI Taxonomy" id="240159"/>
    <lineage>
        <taxon>Eukaryota</taxon>
        <taxon>Metazoa</taxon>
        <taxon>Chordata</taxon>
        <taxon>Craniata</taxon>
        <taxon>Vertebrata</taxon>
        <taxon>Euteleostomi</taxon>
        <taxon>Actinopterygii</taxon>
        <taxon>Neopterygii</taxon>
        <taxon>Teleostei</taxon>
        <taxon>Neoteleostei</taxon>
        <taxon>Acanthomorphata</taxon>
        <taxon>Eupercaria</taxon>
        <taxon>Sciaenidae</taxon>
        <taxon>Collichthys</taxon>
    </lineage>
</organism>
<dbReference type="Pfam" id="PF13927">
    <property type="entry name" value="Ig_3"/>
    <property type="match status" value="10"/>
</dbReference>
<dbReference type="CDD" id="cd00096">
    <property type="entry name" value="Ig"/>
    <property type="match status" value="1"/>
</dbReference>
<feature type="signal peptide" evidence="5">
    <location>
        <begin position="1"/>
        <end position="29"/>
    </location>
</feature>
<dbReference type="PANTHER" id="PTHR44337">
    <property type="entry name" value="CARCINOEMBRYONIC ANTIGEN-RELATED CELL ADHESION MOLECULE 8"/>
    <property type="match status" value="1"/>
</dbReference>
<evidence type="ECO:0000256" key="2">
    <source>
        <dbReference type="ARBA" id="ARBA00023157"/>
    </source>
</evidence>
<proteinExistence type="predicted"/>
<protein>
    <submittedName>
        <fullName evidence="7">Carcinoembryonic antigen-related cell adhesion molecule 5</fullName>
    </submittedName>
</protein>
<dbReference type="InterPro" id="IPR007110">
    <property type="entry name" value="Ig-like_dom"/>
</dbReference>
<feature type="domain" description="Ig-like" evidence="6">
    <location>
        <begin position="93"/>
        <end position="200"/>
    </location>
</feature>
<dbReference type="EMBL" id="CM014091">
    <property type="protein sequence ID" value="TKS82297.1"/>
    <property type="molecule type" value="Genomic_DNA"/>
</dbReference>
<dbReference type="SMART" id="SM00409">
    <property type="entry name" value="IG"/>
    <property type="match status" value="14"/>
</dbReference>
<dbReference type="InterPro" id="IPR036179">
    <property type="entry name" value="Ig-like_dom_sf"/>
</dbReference>
<dbReference type="PROSITE" id="PS50835">
    <property type="entry name" value="IG_LIKE"/>
    <property type="match status" value="12"/>
</dbReference>
<dbReference type="InterPro" id="IPR003598">
    <property type="entry name" value="Ig_sub2"/>
</dbReference>
<keyword evidence="3" id="KW-0325">Glycoprotein</keyword>
<feature type="domain" description="Ig-like" evidence="6">
    <location>
        <begin position="779"/>
        <end position="862"/>
    </location>
</feature>
<feature type="domain" description="Ig-like" evidence="6">
    <location>
        <begin position="684"/>
        <end position="768"/>
    </location>
</feature>
<feature type="domain" description="Ig-like" evidence="6">
    <location>
        <begin position="959"/>
        <end position="1038"/>
    </location>
</feature>
<sequence length="1520" mass="165139">MRDITMTPDWKNLYCVLLLALMGAPGLEAWEQITWAAEVTAGFSTTFTCSSSCFTNCVYTWSFLGRTVNGSKLIWTPDGLDNTVELQCNVLNPETGVSRTMTSIVEVKNRWSVQISPPNTVPTLSQSLDLVCHDATLSSHQLNEENQVVWYKDGQKVTLRENMHLLQNTSLHFDSLLPSDAGFYQCETNVAAGQHTRVFSLGYLLSFDRWNVSIVGPDNVFPGRLSEFTCWTSCTLNVDCTVKWQFRWGFPVGTYLSIHANELRWTPSIPGTFQNFTCVAENAAAGRSAEATKMVEVKGILACGAVEVHPSINPAIVGDTVNLSLSPSVAMKSGTWAVGDSVILSWVGDQQAVFPSHNGRASVNVVTGALTLSSVTVADSGVYVVQSTDPQLKANVSITVLEAVSNVTIRVSPQTNLMEFDGSAVLTCAVSSGSSLSYLWMNDSAVVTASDRVQLSDGNSTLTIVNVTRYDQGPFTCHAFNLVSNGTSDPVNFTITYGPDNMALRVNGQNTTSFSPGSNLTMLCSAQSNPPAVLQWVVRGALVNTTGPLLELISVSEEQSGPYSCLAFNNHTKMNSSITTNIVIGAPAYSQSIYASENPLPVGSNVTLFSQTNVTLGAWMFNGIIVMITPTVNIITDAWRNRVTFNSTTSSLTIRSVQVEDSGLYTLQALNSFTARLTLSVQDPVSNVTLRANATSLVEYNDTAVLMCSVSNGTSLTYVWLNDSSVVTGGVGVQLSDEGATLTLIGVTRYDEGPFRCNVSNGISHEISLPVHLNISFGPSNTSMVIMPMKHIYITGSNITLSCSAESSPPAMIQWMVNGVYLNEITQQLKLEMVTESNSGNYKCLFHNTVTSRFTSTSAMIRILGPIAAVVVNHTGGPAEVPYPFTLRCEVTGTVDYIKWWKNGRLISTDNTTTFSMDNKTLNLNPVQHSDNGDYQCQAFNYVSNMTSRPYTVKVIYGPMTPVITGPSMALTGTQQILNCSSDSHPPSHISWYFNDTLLATTSQLVLGPLTLNMSGKYICTAVNNVTGKNNSVYTMLTVLDPVTKASIRIVGAQPILNHTFTLTCETDGGVELISWMYNWSSLYASDTRNLSMDNTTLTFDPVMFSDNGPYQCVASNPLSRVASNIFMLDVFYGPKMPMITGPKMAMAGDNVTLSCSASSNPLSVYKWFFNDSLVANTSEYVTPPLTMSMSGMYTCVAFNNITGKNSTAYTMLSVDPIVDAQIVAPMIPAIEGQFYNLTCNVTGPAEHVYWIKNSEPLQEDNTTAFYMDNRTVTFNPLERNNTGSYECTAINTVWKMTSPPHELIVNFGPLTPVIDGPAFAETGQTAVFSCSAMSMPPSQFSWWFNGSEVANTSVFTTDPLSVNMSGEYACVAYNYLTGMNSTSSKMLTVIGEKTRLFQCMSCELTTDDDGTYQCFASTKAGLHSSPKYILRVNYGPLSVNISGSDSAKVGVPVTMTCSAESQPDCDFNWFHNYRSSPVMAGSVLTFLATKEKEGNYTCMARNPVTNITMYATTAFALSE</sequence>
<feature type="domain" description="Ig-like" evidence="6">
    <location>
        <begin position="866"/>
        <end position="954"/>
    </location>
</feature>
<keyword evidence="1 5" id="KW-0732">Signal</keyword>
<feature type="domain" description="Ig-like" evidence="6">
    <location>
        <begin position="390"/>
        <end position="494"/>
    </location>
</feature>
<evidence type="ECO:0000313" key="7">
    <source>
        <dbReference type="EMBL" id="TKS82297.1"/>
    </source>
</evidence>
<accession>A0A4U5V3D9</accession>
<reference evidence="7 8" key="1">
    <citation type="submission" date="2019-01" db="EMBL/GenBank/DDBJ databases">
        <title>Genome Assembly of Collichthys lucidus.</title>
        <authorList>
            <person name="Cai M."/>
            <person name="Xiao S."/>
        </authorList>
    </citation>
    <scope>NUCLEOTIDE SEQUENCE [LARGE SCALE GENOMIC DNA]</scope>
    <source>
        <strain evidence="7">JT15FE1705JMU</strain>
        <tissue evidence="7">Muscle</tissue>
    </source>
</reference>
<feature type="domain" description="Ig-like" evidence="6">
    <location>
        <begin position="1135"/>
        <end position="1214"/>
    </location>
</feature>
<evidence type="ECO:0000256" key="1">
    <source>
        <dbReference type="ARBA" id="ARBA00022729"/>
    </source>
</evidence>
<feature type="domain" description="Ig-like" evidence="6">
    <location>
        <begin position="1310"/>
        <end position="1389"/>
    </location>
</feature>
<feature type="domain" description="Ig-like" evidence="6">
    <location>
        <begin position="499"/>
        <end position="581"/>
    </location>
</feature>
<dbReference type="Gene3D" id="2.60.40.10">
    <property type="entry name" value="Immunoglobulins"/>
    <property type="match status" value="14"/>
</dbReference>
<dbReference type="InterPro" id="IPR052598">
    <property type="entry name" value="IgSF_CEA-related"/>
</dbReference>
<dbReference type="InterPro" id="IPR013783">
    <property type="entry name" value="Ig-like_fold"/>
</dbReference>
<evidence type="ECO:0000256" key="5">
    <source>
        <dbReference type="SAM" id="SignalP"/>
    </source>
</evidence>
<evidence type="ECO:0000256" key="4">
    <source>
        <dbReference type="ARBA" id="ARBA00023319"/>
    </source>
</evidence>
<feature type="domain" description="Ig-like" evidence="6">
    <location>
        <begin position="1217"/>
        <end position="1307"/>
    </location>
</feature>
<dbReference type="PANTHER" id="PTHR44337:SF20">
    <property type="entry name" value="CARCINOEMBRYONIC ANTIGEN-RELATED CELL ADHESION MOLECULE 5-RELATED"/>
    <property type="match status" value="1"/>
</dbReference>
<dbReference type="SMART" id="SM00408">
    <property type="entry name" value="IGc2"/>
    <property type="match status" value="12"/>
</dbReference>
<keyword evidence="8" id="KW-1185">Reference proteome</keyword>
<feature type="domain" description="Ig-like" evidence="6">
    <location>
        <begin position="1437"/>
        <end position="1515"/>
    </location>
</feature>
<dbReference type="Proteomes" id="UP000298787">
    <property type="component" value="Chromosome 14"/>
</dbReference>
<feature type="domain" description="Ig-like" evidence="6">
    <location>
        <begin position="1042"/>
        <end position="1124"/>
    </location>
</feature>
<evidence type="ECO:0000313" key="8">
    <source>
        <dbReference type="Proteomes" id="UP000298787"/>
    </source>
</evidence>
<evidence type="ECO:0000259" key="6">
    <source>
        <dbReference type="PROSITE" id="PS50835"/>
    </source>
</evidence>
<name>A0A4U5V3D9_COLLU</name>
<gene>
    <name evidence="7" type="ORF">D9C73_016406</name>
</gene>
<dbReference type="SUPFAM" id="SSF48726">
    <property type="entry name" value="Immunoglobulin"/>
    <property type="match status" value="14"/>
</dbReference>
<dbReference type="STRING" id="240159.A0A4U5V3D9"/>
<feature type="chain" id="PRO_5020948565" evidence="5">
    <location>
        <begin position="30"/>
        <end position="1520"/>
    </location>
</feature>